<comment type="caution">
    <text evidence="2">The sequence shown here is derived from an EMBL/GenBank/DDBJ whole genome shotgun (WGS) entry which is preliminary data.</text>
</comment>
<organism evidence="2 3">
    <name type="scientific">Mycena pura</name>
    <dbReference type="NCBI Taxonomy" id="153505"/>
    <lineage>
        <taxon>Eukaryota</taxon>
        <taxon>Fungi</taxon>
        <taxon>Dikarya</taxon>
        <taxon>Basidiomycota</taxon>
        <taxon>Agaricomycotina</taxon>
        <taxon>Agaricomycetes</taxon>
        <taxon>Agaricomycetidae</taxon>
        <taxon>Agaricales</taxon>
        <taxon>Marasmiineae</taxon>
        <taxon>Mycenaceae</taxon>
        <taxon>Mycena</taxon>
    </lineage>
</organism>
<reference evidence="2" key="1">
    <citation type="submission" date="2023-03" db="EMBL/GenBank/DDBJ databases">
        <title>Massive genome expansion in bonnet fungi (Mycena s.s.) driven by repeated elements and novel gene families across ecological guilds.</title>
        <authorList>
            <consortium name="Lawrence Berkeley National Laboratory"/>
            <person name="Harder C.B."/>
            <person name="Miyauchi S."/>
            <person name="Viragh M."/>
            <person name="Kuo A."/>
            <person name="Thoen E."/>
            <person name="Andreopoulos B."/>
            <person name="Lu D."/>
            <person name="Skrede I."/>
            <person name="Drula E."/>
            <person name="Henrissat B."/>
            <person name="Morin E."/>
            <person name="Kohler A."/>
            <person name="Barry K."/>
            <person name="LaButti K."/>
            <person name="Morin E."/>
            <person name="Salamov A."/>
            <person name="Lipzen A."/>
            <person name="Mereny Z."/>
            <person name="Hegedus B."/>
            <person name="Baldrian P."/>
            <person name="Stursova M."/>
            <person name="Weitz H."/>
            <person name="Taylor A."/>
            <person name="Grigoriev I.V."/>
            <person name="Nagy L.G."/>
            <person name="Martin F."/>
            <person name="Kauserud H."/>
        </authorList>
    </citation>
    <scope>NUCLEOTIDE SEQUENCE</scope>
    <source>
        <strain evidence="2">9144</strain>
    </source>
</reference>
<proteinExistence type="predicted"/>
<dbReference type="Proteomes" id="UP001219525">
    <property type="component" value="Unassembled WGS sequence"/>
</dbReference>
<name>A0AAD6YNP5_9AGAR</name>
<feature type="domain" description="ABM" evidence="1">
    <location>
        <begin position="3"/>
        <end position="92"/>
    </location>
</feature>
<dbReference type="SUPFAM" id="SSF54909">
    <property type="entry name" value="Dimeric alpha+beta barrel"/>
    <property type="match status" value="1"/>
</dbReference>
<evidence type="ECO:0000313" key="2">
    <source>
        <dbReference type="EMBL" id="KAJ7224667.1"/>
    </source>
</evidence>
<evidence type="ECO:0000313" key="3">
    <source>
        <dbReference type="Proteomes" id="UP001219525"/>
    </source>
</evidence>
<sequence>MVFTVVVHLWTQPGKEVEMKNILIEASQTYLKDKGTINWFVMQDAQDPTAWSIVERYEDQGDIKTHRENPYYKKFRELIGPFLDSAKPLQILQHNEL</sequence>
<evidence type="ECO:0000259" key="1">
    <source>
        <dbReference type="PROSITE" id="PS51725"/>
    </source>
</evidence>
<dbReference type="InterPro" id="IPR011008">
    <property type="entry name" value="Dimeric_a/b-barrel"/>
</dbReference>
<dbReference type="InterPro" id="IPR007138">
    <property type="entry name" value="ABM_dom"/>
</dbReference>
<keyword evidence="3" id="KW-1185">Reference proteome</keyword>
<dbReference type="AlphaFoldDB" id="A0AAD6YNP5"/>
<dbReference type="PANTHER" id="PTHR38052">
    <property type="entry name" value="EXPRESSED PROTEIN"/>
    <property type="match status" value="1"/>
</dbReference>
<accession>A0AAD6YNP5</accession>
<dbReference type="Gene3D" id="3.30.70.100">
    <property type="match status" value="1"/>
</dbReference>
<gene>
    <name evidence="2" type="ORF">GGX14DRAFT_426473</name>
</gene>
<dbReference type="EMBL" id="JARJCW010000005">
    <property type="protein sequence ID" value="KAJ7224667.1"/>
    <property type="molecule type" value="Genomic_DNA"/>
</dbReference>
<dbReference type="PROSITE" id="PS51725">
    <property type="entry name" value="ABM"/>
    <property type="match status" value="1"/>
</dbReference>
<dbReference type="PANTHER" id="PTHR38052:SF1">
    <property type="entry name" value="ABM DOMAIN-CONTAINING PROTEIN"/>
    <property type="match status" value="1"/>
</dbReference>
<protein>
    <recommendedName>
        <fullName evidence="1">ABM domain-containing protein</fullName>
    </recommendedName>
</protein>
<dbReference type="Pfam" id="PF03992">
    <property type="entry name" value="ABM"/>
    <property type="match status" value="1"/>
</dbReference>